<protein>
    <submittedName>
        <fullName evidence="2">N-terminal fungal transcription regulatory domain-containing protein</fullName>
    </submittedName>
</protein>
<dbReference type="OrthoDB" id="10261408at2759"/>
<sequence length="241" mass="27218">MDFCKEAERLWNIERANGRDSLLNAAAAEFLCLGYLGQGRNHALLTYASEASDMGVRMGLFGVDGDDDSPETDVIADIDDDATRARMYAAWGIFNWITLSHPLTVPRYLKCWLTLVLAGRIMSLFYRQPGLSSLSGLKYPPRIAIPEPKPLNDASSTTSPSEPKSPAPNYMGDTFPHICRFWRIVHEVSLAYCVDDKLPLDFSSRFVFAEFKFRELLAWSNNLPSRLYQGQQNPHHVQILQ</sequence>
<dbReference type="AlphaFoldDB" id="A0A167ZQ69"/>
<reference evidence="2 3" key="1">
    <citation type="journal article" date="2016" name="Genome Biol. Evol.">
        <title>Divergent and convergent evolution of fungal pathogenicity.</title>
        <authorList>
            <person name="Shang Y."/>
            <person name="Xiao G."/>
            <person name="Zheng P."/>
            <person name="Cen K."/>
            <person name="Zhan S."/>
            <person name="Wang C."/>
        </authorList>
    </citation>
    <scope>NUCLEOTIDE SEQUENCE [LARGE SCALE GENOMIC DNA]</scope>
    <source>
        <strain evidence="2 3">RCEF 1005</strain>
    </source>
</reference>
<keyword evidence="3" id="KW-1185">Reference proteome</keyword>
<evidence type="ECO:0000313" key="3">
    <source>
        <dbReference type="Proteomes" id="UP000076881"/>
    </source>
</evidence>
<evidence type="ECO:0000313" key="2">
    <source>
        <dbReference type="EMBL" id="OAA67781.1"/>
    </source>
</evidence>
<feature type="compositionally biased region" description="Low complexity" evidence="1">
    <location>
        <begin position="154"/>
        <end position="167"/>
    </location>
</feature>
<name>A0A167ZQ69_CORDF</name>
<gene>
    <name evidence="2" type="ORF">LEL_10404</name>
</gene>
<evidence type="ECO:0000256" key="1">
    <source>
        <dbReference type="SAM" id="MobiDB-lite"/>
    </source>
</evidence>
<dbReference type="STRING" id="1081108.A0A167ZQ69"/>
<comment type="caution">
    <text evidence="2">The sequence shown here is derived from an EMBL/GenBank/DDBJ whole genome shotgun (WGS) entry which is preliminary data.</text>
</comment>
<dbReference type="EMBL" id="AZHF01000012">
    <property type="protein sequence ID" value="OAA67781.1"/>
    <property type="molecule type" value="Genomic_DNA"/>
</dbReference>
<accession>A0A167ZQ69</accession>
<feature type="region of interest" description="Disordered" evidence="1">
    <location>
        <begin position="147"/>
        <end position="167"/>
    </location>
</feature>
<organism evidence="2 3">
    <name type="scientific">Akanthomyces lecanii RCEF 1005</name>
    <dbReference type="NCBI Taxonomy" id="1081108"/>
    <lineage>
        <taxon>Eukaryota</taxon>
        <taxon>Fungi</taxon>
        <taxon>Dikarya</taxon>
        <taxon>Ascomycota</taxon>
        <taxon>Pezizomycotina</taxon>
        <taxon>Sordariomycetes</taxon>
        <taxon>Hypocreomycetidae</taxon>
        <taxon>Hypocreales</taxon>
        <taxon>Cordycipitaceae</taxon>
        <taxon>Akanthomyces</taxon>
        <taxon>Cordyceps confragosa</taxon>
    </lineage>
</organism>
<proteinExistence type="predicted"/>
<dbReference type="Proteomes" id="UP000076881">
    <property type="component" value="Unassembled WGS sequence"/>
</dbReference>